<evidence type="ECO:0000313" key="5">
    <source>
        <dbReference type="Proteomes" id="UP000463857"/>
    </source>
</evidence>
<evidence type="ECO:0000259" key="3">
    <source>
        <dbReference type="Pfam" id="PF02894"/>
    </source>
</evidence>
<evidence type="ECO:0000259" key="2">
    <source>
        <dbReference type="Pfam" id="PF01408"/>
    </source>
</evidence>
<dbReference type="Proteomes" id="UP000463857">
    <property type="component" value="Chromosome"/>
</dbReference>
<dbReference type="InterPro" id="IPR004104">
    <property type="entry name" value="Gfo/Idh/MocA-like_OxRdtase_C"/>
</dbReference>
<dbReference type="EMBL" id="CP047156">
    <property type="protein sequence ID" value="QHC00696.1"/>
    <property type="molecule type" value="Genomic_DNA"/>
</dbReference>
<dbReference type="AlphaFoldDB" id="A0A7L4YNI0"/>
<reference evidence="4 5" key="1">
    <citation type="journal article" date="2018" name="Int. J. Syst. Evol. Microbiol.">
        <title>Epidermidibacterium keratini gen. nov., sp. nov., a member of the family Sporichthyaceae, isolated from keratin epidermis.</title>
        <authorList>
            <person name="Lee D.G."/>
            <person name="Trujillo M.E."/>
            <person name="Kang S."/>
            <person name="Nam J.J."/>
            <person name="Kim Y.J."/>
        </authorList>
    </citation>
    <scope>NUCLEOTIDE SEQUENCE [LARGE SCALE GENOMIC DNA]</scope>
    <source>
        <strain evidence="4 5">EPI-7</strain>
    </source>
</reference>
<name>A0A7L4YNI0_9ACTN</name>
<dbReference type="InterPro" id="IPR036291">
    <property type="entry name" value="NAD(P)-bd_dom_sf"/>
</dbReference>
<gene>
    <name evidence="4" type="ORF">EK0264_10615</name>
</gene>
<dbReference type="GO" id="GO:0000166">
    <property type="term" value="F:nucleotide binding"/>
    <property type="evidence" value="ECO:0007669"/>
    <property type="project" value="InterPro"/>
</dbReference>
<dbReference type="Pfam" id="PF02894">
    <property type="entry name" value="GFO_IDH_MocA_C"/>
    <property type="match status" value="1"/>
</dbReference>
<dbReference type="InParanoid" id="A0A7L4YNI0"/>
<feature type="domain" description="Gfo/Idh/MocA-like oxidoreductase N-terminal" evidence="2">
    <location>
        <begin position="5"/>
        <end position="118"/>
    </location>
</feature>
<organism evidence="4 5">
    <name type="scientific">Epidermidibacterium keratini</name>
    <dbReference type="NCBI Taxonomy" id="1891644"/>
    <lineage>
        <taxon>Bacteria</taxon>
        <taxon>Bacillati</taxon>
        <taxon>Actinomycetota</taxon>
        <taxon>Actinomycetes</taxon>
        <taxon>Sporichthyales</taxon>
        <taxon>Sporichthyaceae</taxon>
        <taxon>Epidermidibacterium</taxon>
    </lineage>
</organism>
<dbReference type="Gene3D" id="3.30.360.10">
    <property type="entry name" value="Dihydrodipicolinate Reductase, domain 2"/>
    <property type="match status" value="1"/>
</dbReference>
<protein>
    <submittedName>
        <fullName evidence="4">Gfo/Idh/MocA family oxidoreductase</fullName>
    </submittedName>
</protein>
<dbReference type="RefSeq" id="WP_159545435.1">
    <property type="nucleotide sequence ID" value="NZ_CP047156.1"/>
</dbReference>
<feature type="domain" description="Gfo/Idh/MocA-like oxidoreductase C-terminal" evidence="3">
    <location>
        <begin position="130"/>
        <end position="328"/>
    </location>
</feature>
<dbReference type="SUPFAM" id="SSF51735">
    <property type="entry name" value="NAD(P)-binding Rossmann-fold domains"/>
    <property type="match status" value="1"/>
</dbReference>
<dbReference type="OrthoDB" id="179913at2"/>
<dbReference type="InterPro" id="IPR051450">
    <property type="entry name" value="Gfo/Idh/MocA_Oxidoreductases"/>
</dbReference>
<evidence type="ECO:0000256" key="1">
    <source>
        <dbReference type="ARBA" id="ARBA00010928"/>
    </source>
</evidence>
<dbReference type="PANTHER" id="PTHR43377">
    <property type="entry name" value="BILIVERDIN REDUCTASE A"/>
    <property type="match status" value="1"/>
</dbReference>
<dbReference type="Gene3D" id="3.40.50.720">
    <property type="entry name" value="NAD(P)-binding Rossmann-like Domain"/>
    <property type="match status" value="1"/>
</dbReference>
<keyword evidence="5" id="KW-1185">Reference proteome</keyword>
<comment type="similarity">
    <text evidence="1">Belongs to the Gfo/Idh/MocA family.</text>
</comment>
<dbReference type="PANTHER" id="PTHR43377:SF1">
    <property type="entry name" value="BILIVERDIN REDUCTASE A"/>
    <property type="match status" value="1"/>
</dbReference>
<proteinExistence type="inferred from homology"/>
<dbReference type="SUPFAM" id="SSF55347">
    <property type="entry name" value="Glyceraldehyde-3-phosphate dehydrogenase-like, C-terminal domain"/>
    <property type="match status" value="1"/>
</dbReference>
<evidence type="ECO:0000313" key="4">
    <source>
        <dbReference type="EMBL" id="QHC00696.1"/>
    </source>
</evidence>
<dbReference type="InterPro" id="IPR000683">
    <property type="entry name" value="Gfo/Idh/MocA-like_OxRdtase_N"/>
</dbReference>
<accession>A0A7L4YNI0</accession>
<dbReference type="KEGG" id="eke:EK0264_10615"/>
<dbReference type="Pfam" id="PF01408">
    <property type="entry name" value="GFO_IDH_MocA"/>
    <property type="match status" value="1"/>
</dbReference>
<sequence length="330" mass="35135">MANLRAALIGLGSMGRNHARNLRALPDVDFVAAVDPQGDAYGVAGDVPVLADLDELIKLGVDYCVVAAPTALHGNIAEQLAGAGIHMLVEKPVAKDSATAQAMVDAFDKAGLVGAVGHIERYNPALQELKRRLEGGELGEIFQIATRRQGPFPARIADVGVVMDLASHDIDLTGFVTGREYDAISARTAHKSGREHEDLVAATGLLSGSLVSNHLVNWLSPQKERSTVVTGELGTFIASTLDADLTFHANGTVESQWDDIAHFRGMTEGDVIRYAFSKPEPLRTEHELFRDAVLGKEAAIVTLRDGLAAVRVCEAMLESAATGRTVELKG</sequence>